<evidence type="ECO:0000313" key="9">
    <source>
        <dbReference type="EMBL" id="CAG8782275.1"/>
    </source>
</evidence>
<gene>
    <name evidence="9" type="ORF">AMORRO_LOCUS17425</name>
</gene>
<dbReference type="FunFam" id="3.30.160.60:FF:001102">
    <property type="entry name" value="Transcription factor IIIA"/>
    <property type="match status" value="1"/>
</dbReference>
<name>A0A9N9NXH2_9GLOM</name>
<evidence type="ECO:0000256" key="2">
    <source>
        <dbReference type="ARBA" id="ARBA00022723"/>
    </source>
</evidence>
<dbReference type="InterPro" id="IPR013087">
    <property type="entry name" value="Znf_C2H2_type"/>
</dbReference>
<evidence type="ECO:0000259" key="8">
    <source>
        <dbReference type="PROSITE" id="PS50157"/>
    </source>
</evidence>
<dbReference type="InterPro" id="IPR036236">
    <property type="entry name" value="Znf_C2H2_sf"/>
</dbReference>
<comment type="caution">
    <text evidence="9">The sequence shown here is derived from an EMBL/GenBank/DDBJ whole genome shotgun (WGS) entry which is preliminary data.</text>
</comment>
<keyword evidence="2" id="KW-0479">Metal-binding</keyword>
<dbReference type="AlphaFoldDB" id="A0A9N9NXH2"/>
<evidence type="ECO:0000256" key="7">
    <source>
        <dbReference type="PROSITE-ProRule" id="PRU00042"/>
    </source>
</evidence>
<keyword evidence="4 7" id="KW-0863">Zinc-finger</keyword>
<evidence type="ECO:0000256" key="5">
    <source>
        <dbReference type="ARBA" id="ARBA00022833"/>
    </source>
</evidence>
<comment type="subcellular location">
    <subcellularLocation>
        <location evidence="1">Nucleus</location>
    </subcellularLocation>
</comment>
<evidence type="ECO:0000256" key="6">
    <source>
        <dbReference type="ARBA" id="ARBA00023242"/>
    </source>
</evidence>
<keyword evidence="3" id="KW-0677">Repeat</keyword>
<dbReference type="EMBL" id="CAJVPV010053699">
    <property type="protein sequence ID" value="CAG8782275.1"/>
    <property type="molecule type" value="Genomic_DNA"/>
</dbReference>
<dbReference type="GO" id="GO:0008270">
    <property type="term" value="F:zinc ion binding"/>
    <property type="evidence" value="ECO:0007669"/>
    <property type="project" value="UniProtKB-KW"/>
</dbReference>
<keyword evidence="10" id="KW-1185">Reference proteome</keyword>
<evidence type="ECO:0000256" key="4">
    <source>
        <dbReference type="ARBA" id="ARBA00022771"/>
    </source>
</evidence>
<dbReference type="Gene3D" id="3.30.160.60">
    <property type="entry name" value="Classic Zinc Finger"/>
    <property type="match status" value="1"/>
</dbReference>
<proteinExistence type="predicted"/>
<evidence type="ECO:0000313" key="10">
    <source>
        <dbReference type="Proteomes" id="UP000789342"/>
    </source>
</evidence>
<evidence type="ECO:0000256" key="1">
    <source>
        <dbReference type="ARBA" id="ARBA00004123"/>
    </source>
</evidence>
<keyword evidence="5" id="KW-0862">Zinc</keyword>
<dbReference type="GO" id="GO:0005634">
    <property type="term" value="C:nucleus"/>
    <property type="evidence" value="ECO:0007669"/>
    <property type="project" value="UniProtKB-SubCell"/>
</dbReference>
<dbReference type="SUPFAM" id="SSF57667">
    <property type="entry name" value="beta-beta-alpha zinc fingers"/>
    <property type="match status" value="1"/>
</dbReference>
<feature type="non-terminal residue" evidence="9">
    <location>
        <position position="1"/>
    </location>
</feature>
<sequence length="181" mass="20622">MDVLELVHVENSKSESRPFCCTREGCNKAFARRSDLSRHDRIHTKMRCMNSRRAFMLLTFNTFVLCTVDLSYAKSPDAVKDSYSVLRSRFTPGRTPVKGHTTACILTVINLSVIAAPWRDTDAFMLENFHTNVYTRAVEKGRFLRSKIQPNKTPQTEPHVISENSKVPRYTIDLAHLSGLS</sequence>
<feature type="domain" description="C2H2-type" evidence="8">
    <location>
        <begin position="19"/>
        <end position="48"/>
    </location>
</feature>
<protein>
    <submittedName>
        <fullName evidence="9">1411_t:CDS:1</fullName>
    </submittedName>
</protein>
<dbReference type="PROSITE" id="PS00028">
    <property type="entry name" value="ZINC_FINGER_C2H2_1"/>
    <property type="match status" value="1"/>
</dbReference>
<evidence type="ECO:0000256" key="3">
    <source>
        <dbReference type="ARBA" id="ARBA00022737"/>
    </source>
</evidence>
<dbReference type="Proteomes" id="UP000789342">
    <property type="component" value="Unassembled WGS sequence"/>
</dbReference>
<keyword evidence="6" id="KW-0539">Nucleus</keyword>
<dbReference type="OrthoDB" id="654211at2759"/>
<dbReference type="PROSITE" id="PS50157">
    <property type="entry name" value="ZINC_FINGER_C2H2_2"/>
    <property type="match status" value="1"/>
</dbReference>
<accession>A0A9N9NXH2</accession>
<organism evidence="9 10">
    <name type="scientific">Acaulospora morrowiae</name>
    <dbReference type="NCBI Taxonomy" id="94023"/>
    <lineage>
        <taxon>Eukaryota</taxon>
        <taxon>Fungi</taxon>
        <taxon>Fungi incertae sedis</taxon>
        <taxon>Mucoromycota</taxon>
        <taxon>Glomeromycotina</taxon>
        <taxon>Glomeromycetes</taxon>
        <taxon>Diversisporales</taxon>
        <taxon>Acaulosporaceae</taxon>
        <taxon>Acaulospora</taxon>
    </lineage>
</organism>
<reference evidence="9" key="1">
    <citation type="submission" date="2021-06" db="EMBL/GenBank/DDBJ databases">
        <authorList>
            <person name="Kallberg Y."/>
            <person name="Tangrot J."/>
            <person name="Rosling A."/>
        </authorList>
    </citation>
    <scope>NUCLEOTIDE SEQUENCE</scope>
    <source>
        <strain evidence="9">CL551</strain>
    </source>
</reference>